<organism evidence="2 3">
    <name type="scientific">Caerostris extrusa</name>
    <name type="common">Bark spider</name>
    <name type="synonym">Caerostris bankana</name>
    <dbReference type="NCBI Taxonomy" id="172846"/>
    <lineage>
        <taxon>Eukaryota</taxon>
        <taxon>Metazoa</taxon>
        <taxon>Ecdysozoa</taxon>
        <taxon>Arthropoda</taxon>
        <taxon>Chelicerata</taxon>
        <taxon>Arachnida</taxon>
        <taxon>Araneae</taxon>
        <taxon>Araneomorphae</taxon>
        <taxon>Entelegynae</taxon>
        <taxon>Araneoidea</taxon>
        <taxon>Araneidae</taxon>
        <taxon>Caerostris</taxon>
    </lineage>
</organism>
<dbReference type="AlphaFoldDB" id="A0AAV4SV86"/>
<name>A0AAV4SV86_CAEEX</name>
<protein>
    <submittedName>
        <fullName evidence="2">Uncharacterized protein</fullName>
    </submittedName>
</protein>
<dbReference type="EMBL" id="BPLR01010292">
    <property type="protein sequence ID" value="GIY38348.1"/>
    <property type="molecule type" value="Genomic_DNA"/>
</dbReference>
<comment type="caution">
    <text evidence="2">The sequence shown here is derived from an EMBL/GenBank/DDBJ whole genome shotgun (WGS) entry which is preliminary data.</text>
</comment>
<proteinExistence type="predicted"/>
<sequence>MHLDLRANGLHDTQRPGSFMSGRNSKSLGIVQLHRRPDRLLARHLHVGLRRHSGNQLPESPAIHRALQRKTQDFSKRDRF</sequence>
<feature type="region of interest" description="Disordered" evidence="1">
    <location>
        <begin position="52"/>
        <end position="80"/>
    </location>
</feature>
<dbReference type="Proteomes" id="UP001054945">
    <property type="component" value="Unassembled WGS sequence"/>
</dbReference>
<evidence type="ECO:0000313" key="3">
    <source>
        <dbReference type="Proteomes" id="UP001054945"/>
    </source>
</evidence>
<reference evidence="2 3" key="1">
    <citation type="submission" date="2021-06" db="EMBL/GenBank/DDBJ databases">
        <title>Caerostris extrusa draft genome.</title>
        <authorList>
            <person name="Kono N."/>
            <person name="Arakawa K."/>
        </authorList>
    </citation>
    <scope>NUCLEOTIDE SEQUENCE [LARGE SCALE GENOMIC DNA]</scope>
</reference>
<accession>A0AAV4SV86</accession>
<gene>
    <name evidence="2" type="ORF">CEXT_254461</name>
</gene>
<evidence type="ECO:0000256" key="1">
    <source>
        <dbReference type="SAM" id="MobiDB-lite"/>
    </source>
</evidence>
<feature type="compositionally biased region" description="Basic and acidic residues" evidence="1">
    <location>
        <begin position="70"/>
        <end position="80"/>
    </location>
</feature>
<feature type="region of interest" description="Disordered" evidence="1">
    <location>
        <begin position="1"/>
        <end position="29"/>
    </location>
</feature>
<evidence type="ECO:0000313" key="2">
    <source>
        <dbReference type="EMBL" id="GIY38348.1"/>
    </source>
</evidence>
<keyword evidence="3" id="KW-1185">Reference proteome</keyword>